<feature type="compositionally biased region" description="Basic and acidic residues" evidence="6">
    <location>
        <begin position="294"/>
        <end position="310"/>
    </location>
</feature>
<evidence type="ECO:0000256" key="3">
    <source>
        <dbReference type="ARBA" id="ARBA00022777"/>
    </source>
</evidence>
<dbReference type="GO" id="GO:0005524">
    <property type="term" value="F:ATP binding"/>
    <property type="evidence" value="ECO:0007669"/>
    <property type="project" value="UniProtKB-UniRule"/>
</dbReference>
<dbReference type="SUPFAM" id="SSF56112">
    <property type="entry name" value="Protein kinase-like (PK-like)"/>
    <property type="match status" value="1"/>
</dbReference>
<feature type="transmembrane region" description="Helical" evidence="7">
    <location>
        <begin position="333"/>
        <end position="351"/>
    </location>
</feature>
<evidence type="ECO:0000256" key="4">
    <source>
        <dbReference type="ARBA" id="ARBA00022840"/>
    </source>
</evidence>
<dbReference type="KEGG" id="uam:UABAM_00183"/>
<dbReference type="InterPro" id="IPR008271">
    <property type="entry name" value="Ser/Thr_kinase_AS"/>
</dbReference>
<feature type="compositionally biased region" description="Basic residues" evidence="6">
    <location>
        <begin position="282"/>
        <end position="293"/>
    </location>
</feature>
<keyword evidence="7" id="KW-0812">Transmembrane</keyword>
<dbReference type="Proteomes" id="UP000326354">
    <property type="component" value="Chromosome"/>
</dbReference>
<dbReference type="OrthoDB" id="9788659at2"/>
<reference evidence="9 10" key="1">
    <citation type="submission" date="2019-08" db="EMBL/GenBank/DDBJ databases">
        <title>Complete genome sequence of Candidatus Uab amorphum.</title>
        <authorList>
            <person name="Shiratori T."/>
            <person name="Suzuki S."/>
            <person name="Kakizawa Y."/>
            <person name="Ishida K."/>
        </authorList>
    </citation>
    <scope>NUCLEOTIDE SEQUENCE [LARGE SCALE GENOMIC DNA]</scope>
    <source>
        <strain evidence="9 10">SRT547</strain>
    </source>
</reference>
<dbReference type="InterPro" id="IPR011009">
    <property type="entry name" value="Kinase-like_dom_sf"/>
</dbReference>
<evidence type="ECO:0000256" key="7">
    <source>
        <dbReference type="SAM" id="Phobius"/>
    </source>
</evidence>
<dbReference type="Gene3D" id="1.10.510.10">
    <property type="entry name" value="Transferase(Phosphotransferase) domain 1"/>
    <property type="match status" value="1"/>
</dbReference>
<dbReference type="SMART" id="SM00220">
    <property type="entry name" value="S_TKc"/>
    <property type="match status" value="1"/>
</dbReference>
<evidence type="ECO:0000256" key="6">
    <source>
        <dbReference type="SAM" id="MobiDB-lite"/>
    </source>
</evidence>
<protein>
    <submittedName>
        <fullName evidence="9">Serine/threonine protein kinase</fullName>
    </submittedName>
</protein>
<dbReference type="PROSITE" id="PS50011">
    <property type="entry name" value="PROTEIN_KINASE_DOM"/>
    <property type="match status" value="1"/>
</dbReference>
<keyword evidence="10" id="KW-1185">Reference proteome</keyword>
<organism evidence="9 10">
    <name type="scientific">Uabimicrobium amorphum</name>
    <dbReference type="NCBI Taxonomy" id="2596890"/>
    <lineage>
        <taxon>Bacteria</taxon>
        <taxon>Pseudomonadati</taxon>
        <taxon>Planctomycetota</taxon>
        <taxon>Candidatus Uabimicrobiia</taxon>
        <taxon>Candidatus Uabimicrobiales</taxon>
        <taxon>Candidatus Uabimicrobiaceae</taxon>
        <taxon>Candidatus Uabimicrobium</taxon>
    </lineage>
</organism>
<feature type="domain" description="Protein kinase" evidence="8">
    <location>
        <begin position="10"/>
        <end position="267"/>
    </location>
</feature>
<accession>A0A5S9F186</accession>
<gene>
    <name evidence="9" type="ORF">UABAM_00183</name>
</gene>
<keyword evidence="7" id="KW-0472">Membrane</keyword>
<dbReference type="RefSeq" id="WP_151966108.1">
    <property type="nucleotide sequence ID" value="NZ_AP019860.1"/>
</dbReference>
<keyword evidence="9" id="KW-0723">Serine/threonine-protein kinase</keyword>
<feature type="region of interest" description="Disordered" evidence="6">
    <location>
        <begin position="282"/>
        <end position="324"/>
    </location>
</feature>
<dbReference type="PROSITE" id="PS00108">
    <property type="entry name" value="PROTEIN_KINASE_ST"/>
    <property type="match status" value="1"/>
</dbReference>
<feature type="region of interest" description="Disordered" evidence="6">
    <location>
        <begin position="508"/>
        <end position="544"/>
    </location>
</feature>
<keyword evidence="1" id="KW-0808">Transferase</keyword>
<feature type="binding site" evidence="5">
    <location>
        <position position="39"/>
    </location>
    <ligand>
        <name>ATP</name>
        <dbReference type="ChEBI" id="CHEBI:30616"/>
    </ligand>
</feature>
<evidence type="ECO:0000256" key="1">
    <source>
        <dbReference type="ARBA" id="ARBA00022679"/>
    </source>
</evidence>
<keyword evidence="2 5" id="KW-0547">Nucleotide-binding</keyword>
<proteinExistence type="predicted"/>
<keyword evidence="3 9" id="KW-0418">Kinase</keyword>
<evidence type="ECO:0000256" key="5">
    <source>
        <dbReference type="PROSITE-ProRule" id="PRU10141"/>
    </source>
</evidence>
<feature type="compositionally biased region" description="Basic and acidic residues" evidence="6">
    <location>
        <begin position="511"/>
        <end position="544"/>
    </location>
</feature>
<dbReference type="PANTHER" id="PTHR43289:SF6">
    <property type="entry name" value="SERINE_THREONINE-PROTEIN KINASE NEKL-3"/>
    <property type="match status" value="1"/>
</dbReference>
<dbReference type="PROSITE" id="PS00107">
    <property type="entry name" value="PROTEIN_KINASE_ATP"/>
    <property type="match status" value="1"/>
</dbReference>
<dbReference type="CDD" id="cd14014">
    <property type="entry name" value="STKc_PknB_like"/>
    <property type="match status" value="1"/>
</dbReference>
<dbReference type="PANTHER" id="PTHR43289">
    <property type="entry name" value="MITOGEN-ACTIVATED PROTEIN KINASE KINASE KINASE 20-RELATED"/>
    <property type="match status" value="1"/>
</dbReference>
<dbReference type="Pfam" id="PF00069">
    <property type="entry name" value="Pkinase"/>
    <property type="match status" value="1"/>
</dbReference>
<evidence type="ECO:0000313" key="10">
    <source>
        <dbReference type="Proteomes" id="UP000326354"/>
    </source>
</evidence>
<dbReference type="InterPro" id="IPR000719">
    <property type="entry name" value="Prot_kinase_dom"/>
</dbReference>
<name>A0A5S9F186_UABAM</name>
<keyword evidence="7" id="KW-1133">Transmembrane helix</keyword>
<evidence type="ECO:0000313" key="9">
    <source>
        <dbReference type="EMBL" id="BBM81843.1"/>
    </source>
</evidence>
<dbReference type="AlphaFoldDB" id="A0A5S9F186"/>
<sequence>MAKYPKIDGYLIDSVLGVGGMGQVFKAKQISMDRYVAIKVIPNTTENESYIKRFEKEAKSVAKLNHPNIVRGIDHGKNDEVCYFVMEFIEGVNLQSSLEQQTFSEKKALEIVLQISQALNHAYKNDIIHRDIKPDNIMITPDKRVLLCDLGLAKSTSHNTTVSGGMMGTPHYMSPEQCRGEKEVDTRSDIYNLGITLFHMITGHVPFDAPHAAAVCMKHISSEMPDPRDSKNVSAATVALINKMTAKKTSDRFQNPQELMTHIQDILDGKIVAPKVNISKNRTRKVQTRRLKRDRLDRLTSSRDAKERNKSFSSSSTSRLANQRAKRSNNNNFLVIAVGIVLGLVAFTLFISSGNNVDVDALYDEIVTLLNEDKWGDAFGKAKHYNDVISDEKLRHIEEQMSLFEKHRASILVQLTEQNYSHAHVLATQVKDKVDHEAIIPYVSKLSVHVNSLQSDTLDGFEKKVPELSEFELQSLIEEIERISFSPRHVRRQQELIAAIQRQIAANNEEAQSKKESPKNEWEEIKNVEPRNENKEEREEKTLDPEQEKLITQLTKINELISAGDMDKALDILEKSQSLIQKFSSENVLYLELAKIDESIKKYFTKILEEQGLAGVEKILGLYVRMVPFIEEEILGKQSFINDEMKKLKDEILNTSFAQAPDNSDLSTFMELLNFLRDHRDALEDLDEAWIDTTRKAFERFVNYSRRHRGQHWEKLLDHHASVFAIEIDDEDIKDLEEDNKEHLHDHMTKVLGNLSRQHKYKRVQNVCQKTKTVFNDEELNAYYDEKRNEARIRELMELQSNNNSFFYNFERNPDGAKDWVLMRIKGKRITSNKAASKFPAVGGGYILLWKFPVTEEFEVDVEIWNPVNRRTRRRNLSAGRWPNSFGIIGLSGKESQLMYLVHPKTIEIGTVNSKFGGFKLIRRLRKKFPRGDVNPQTIFFKAKTNPLDFHIRQKNIQLEDEGYELNKDFYIGIVNLKSRYPLIIKSIRIQNAHFYTEKYLEKEHFKF</sequence>
<evidence type="ECO:0000256" key="2">
    <source>
        <dbReference type="ARBA" id="ARBA00022741"/>
    </source>
</evidence>
<evidence type="ECO:0000259" key="8">
    <source>
        <dbReference type="PROSITE" id="PS50011"/>
    </source>
</evidence>
<dbReference type="EMBL" id="AP019860">
    <property type="protein sequence ID" value="BBM81843.1"/>
    <property type="molecule type" value="Genomic_DNA"/>
</dbReference>
<dbReference type="GO" id="GO:0004674">
    <property type="term" value="F:protein serine/threonine kinase activity"/>
    <property type="evidence" value="ECO:0007669"/>
    <property type="project" value="UniProtKB-KW"/>
</dbReference>
<keyword evidence="4 5" id="KW-0067">ATP-binding</keyword>
<dbReference type="InterPro" id="IPR017441">
    <property type="entry name" value="Protein_kinase_ATP_BS"/>
</dbReference>